<proteinExistence type="predicted"/>
<evidence type="ECO:0000259" key="6">
    <source>
        <dbReference type="PROSITE" id="PS50977"/>
    </source>
</evidence>
<dbReference type="SUPFAM" id="SSF48498">
    <property type="entry name" value="Tetracyclin repressor-like, C-terminal domain"/>
    <property type="match status" value="1"/>
</dbReference>
<feature type="DNA-binding region" description="H-T-H motif" evidence="4">
    <location>
        <begin position="39"/>
        <end position="58"/>
    </location>
</feature>
<keyword evidence="1" id="KW-0805">Transcription regulation</keyword>
<evidence type="ECO:0000256" key="2">
    <source>
        <dbReference type="ARBA" id="ARBA00023125"/>
    </source>
</evidence>
<dbReference type="InterPro" id="IPR009057">
    <property type="entry name" value="Homeodomain-like_sf"/>
</dbReference>
<evidence type="ECO:0000256" key="5">
    <source>
        <dbReference type="SAM" id="MobiDB-lite"/>
    </source>
</evidence>
<evidence type="ECO:0000313" key="7">
    <source>
        <dbReference type="EMBL" id="PVX81160.1"/>
    </source>
</evidence>
<reference evidence="7 8" key="1">
    <citation type="submission" date="2018-05" db="EMBL/GenBank/DDBJ databases">
        <title>Genomic Encyclopedia of Type Strains, Phase IV (KMG-V): Genome sequencing to study the core and pangenomes of soil and plant-associated prokaryotes.</title>
        <authorList>
            <person name="Whitman W."/>
        </authorList>
    </citation>
    <scope>NUCLEOTIDE SEQUENCE [LARGE SCALE GENOMIC DNA]</scope>
    <source>
        <strain evidence="7 8">SCZa-39</strain>
    </source>
</reference>
<feature type="region of interest" description="Disordered" evidence="5">
    <location>
        <begin position="202"/>
        <end position="225"/>
    </location>
</feature>
<dbReference type="Gene3D" id="1.10.357.10">
    <property type="entry name" value="Tetracycline Repressor, domain 2"/>
    <property type="match status" value="1"/>
</dbReference>
<evidence type="ECO:0000256" key="1">
    <source>
        <dbReference type="ARBA" id="ARBA00023015"/>
    </source>
</evidence>
<dbReference type="Proteomes" id="UP000245712">
    <property type="component" value="Unassembled WGS sequence"/>
</dbReference>
<evidence type="ECO:0000256" key="3">
    <source>
        <dbReference type="ARBA" id="ARBA00023163"/>
    </source>
</evidence>
<dbReference type="EMBL" id="QEOB01000011">
    <property type="protein sequence ID" value="PVX81160.1"/>
    <property type="molecule type" value="Genomic_DNA"/>
</dbReference>
<sequence length="225" mass="25292">MTDTNATLSRRERNKQKTQERLLEAARRLFAERDIASTTIDEIADYADVARATFFNYFPGKDAVLQALWLEQLAKLKAVVDEQLAAEHSTQARLLSVLRAFETAATSRPTYLRAVTCELERDAGTLELARHRVDYFQATLAPLVAAGHRQGDVRNDFDGAFLTQMIGAAYLSIVRNWRLDPDYDLRARIEDTARFLGEALRAPGESNAAAPAPRQAQRTRRTPKV</sequence>
<dbReference type="RefSeq" id="WP_116612232.1">
    <property type="nucleotide sequence ID" value="NZ_QEOB01000011.1"/>
</dbReference>
<keyword evidence="2 4" id="KW-0238">DNA-binding</keyword>
<evidence type="ECO:0000313" key="8">
    <source>
        <dbReference type="Proteomes" id="UP000245712"/>
    </source>
</evidence>
<protein>
    <submittedName>
        <fullName evidence="7">TetR family transcriptional regulator</fullName>
    </submittedName>
</protein>
<dbReference type="SUPFAM" id="SSF46689">
    <property type="entry name" value="Homeodomain-like"/>
    <property type="match status" value="1"/>
</dbReference>
<accession>A0ABX5KKF7</accession>
<organism evidence="7 8">
    <name type="scientific">Paraburkholderia unamae</name>
    <dbReference type="NCBI Taxonomy" id="219649"/>
    <lineage>
        <taxon>Bacteria</taxon>
        <taxon>Pseudomonadati</taxon>
        <taxon>Pseudomonadota</taxon>
        <taxon>Betaproteobacteria</taxon>
        <taxon>Burkholderiales</taxon>
        <taxon>Burkholderiaceae</taxon>
        <taxon>Paraburkholderia</taxon>
    </lineage>
</organism>
<comment type="caution">
    <text evidence="7">The sequence shown here is derived from an EMBL/GenBank/DDBJ whole genome shotgun (WGS) entry which is preliminary data.</text>
</comment>
<dbReference type="InterPro" id="IPR001647">
    <property type="entry name" value="HTH_TetR"/>
</dbReference>
<dbReference type="PANTHER" id="PTHR30055:SF234">
    <property type="entry name" value="HTH-TYPE TRANSCRIPTIONAL REGULATOR BETI"/>
    <property type="match status" value="1"/>
</dbReference>
<feature type="domain" description="HTH tetR-type" evidence="6">
    <location>
        <begin position="16"/>
        <end position="76"/>
    </location>
</feature>
<keyword evidence="3" id="KW-0804">Transcription</keyword>
<dbReference type="PROSITE" id="PS50977">
    <property type="entry name" value="HTH_TETR_2"/>
    <property type="match status" value="1"/>
</dbReference>
<dbReference type="Pfam" id="PF00440">
    <property type="entry name" value="TetR_N"/>
    <property type="match status" value="1"/>
</dbReference>
<evidence type="ECO:0000256" key="4">
    <source>
        <dbReference type="PROSITE-ProRule" id="PRU00335"/>
    </source>
</evidence>
<gene>
    <name evidence="7" type="ORF">C7402_11162</name>
</gene>
<keyword evidence="8" id="KW-1185">Reference proteome</keyword>
<dbReference type="InterPro" id="IPR036271">
    <property type="entry name" value="Tet_transcr_reg_TetR-rel_C_sf"/>
</dbReference>
<dbReference type="PRINTS" id="PR00455">
    <property type="entry name" value="HTHTETR"/>
</dbReference>
<name>A0ABX5KKF7_9BURK</name>
<dbReference type="PANTHER" id="PTHR30055">
    <property type="entry name" value="HTH-TYPE TRANSCRIPTIONAL REGULATOR RUTR"/>
    <property type="match status" value="1"/>
</dbReference>
<dbReference type="InterPro" id="IPR050109">
    <property type="entry name" value="HTH-type_TetR-like_transc_reg"/>
</dbReference>